<dbReference type="CDD" id="cd17324">
    <property type="entry name" value="MFS_NepI_like"/>
    <property type="match status" value="1"/>
</dbReference>
<dbReference type="InterPro" id="IPR020846">
    <property type="entry name" value="MFS_dom"/>
</dbReference>
<reference evidence="9 10" key="1">
    <citation type="submission" date="2020-04" db="EMBL/GenBank/DDBJ databases">
        <authorList>
            <person name="Hitch T.C.A."/>
            <person name="Wylensek D."/>
            <person name="Clavel T."/>
        </authorList>
    </citation>
    <scope>NUCLEOTIDE SEQUENCE [LARGE SCALE GENOMIC DNA]</scope>
    <source>
        <strain evidence="9 10">WCA-386-APC-2A</strain>
    </source>
</reference>
<evidence type="ECO:0000256" key="4">
    <source>
        <dbReference type="ARBA" id="ARBA00022692"/>
    </source>
</evidence>
<dbReference type="PANTHER" id="PTHR43124">
    <property type="entry name" value="PURINE EFFLUX PUMP PBUE"/>
    <property type="match status" value="1"/>
</dbReference>
<name>A0A848EWI0_MEGEL</name>
<sequence>MFRSIPLKYVLPLLGLTVSAFIFNTSEFMPIGLLMDISQSFAMTESQTGIMITVYAWVVALLSLPLMLLVCQMEMRRLLLGTMGLFVLGQLASGLALNFPMLMAARISVACAHSIFWSIAAPTATRLVTRTHRPLALSMIVTGSAVAMIFGLPLGRIIGLYAGWRMTFLTITATALAVLLYLAFVFPKLASDASFSRDDLPKLLRNPVVVSVYILSVLFATAYFTAYSYIEPFLKIVAAFSDQGITSTLMLLGVSGLVGSFVFSRFYNHFRYGIIRAGLLGLVIPFLLWKAAAGGAGTMVAACLVVGCASTLFNVTFQAELIRHVPMGAAPVAMSIFSGIFNVGIGGGTWIGGQVTTHGLLPYIGYAGAAIGLVAAVYCFTAYFHFLGRAGESHQKKS</sequence>
<proteinExistence type="predicted"/>
<accession>A0A848EWI0</accession>
<dbReference type="AlphaFoldDB" id="A0A848EWI0"/>
<dbReference type="InterPro" id="IPR050189">
    <property type="entry name" value="MFS_Efflux_Transporters"/>
</dbReference>
<feature type="transmembrane region" description="Helical" evidence="7">
    <location>
        <begin position="249"/>
        <end position="267"/>
    </location>
</feature>
<dbReference type="Gene3D" id="1.20.1250.20">
    <property type="entry name" value="MFS general substrate transporter like domains"/>
    <property type="match status" value="1"/>
</dbReference>
<keyword evidence="4 7" id="KW-0812">Transmembrane</keyword>
<organism evidence="9 10">
    <name type="scientific">Megasphaera elsdenii</name>
    <dbReference type="NCBI Taxonomy" id="907"/>
    <lineage>
        <taxon>Bacteria</taxon>
        <taxon>Bacillati</taxon>
        <taxon>Bacillota</taxon>
        <taxon>Negativicutes</taxon>
        <taxon>Veillonellales</taxon>
        <taxon>Veillonellaceae</taxon>
        <taxon>Megasphaera</taxon>
    </lineage>
</organism>
<dbReference type="RefSeq" id="WP_169013917.1">
    <property type="nucleotide sequence ID" value="NZ_JABBJH010000021.1"/>
</dbReference>
<keyword evidence="3" id="KW-1003">Cell membrane</keyword>
<dbReference type="Pfam" id="PF07690">
    <property type="entry name" value="MFS_1"/>
    <property type="match status" value="1"/>
</dbReference>
<feature type="transmembrane region" description="Helical" evidence="7">
    <location>
        <begin position="298"/>
        <end position="317"/>
    </location>
</feature>
<evidence type="ECO:0000256" key="3">
    <source>
        <dbReference type="ARBA" id="ARBA00022475"/>
    </source>
</evidence>
<evidence type="ECO:0000256" key="1">
    <source>
        <dbReference type="ARBA" id="ARBA00004651"/>
    </source>
</evidence>
<dbReference type="InterPro" id="IPR036259">
    <property type="entry name" value="MFS_trans_sf"/>
</dbReference>
<dbReference type="Proteomes" id="UP000536773">
    <property type="component" value="Unassembled WGS sequence"/>
</dbReference>
<keyword evidence="5 7" id="KW-1133">Transmembrane helix</keyword>
<evidence type="ECO:0000256" key="7">
    <source>
        <dbReference type="SAM" id="Phobius"/>
    </source>
</evidence>
<dbReference type="GO" id="GO:0022857">
    <property type="term" value="F:transmembrane transporter activity"/>
    <property type="evidence" value="ECO:0007669"/>
    <property type="project" value="InterPro"/>
</dbReference>
<evidence type="ECO:0000256" key="2">
    <source>
        <dbReference type="ARBA" id="ARBA00022448"/>
    </source>
</evidence>
<dbReference type="InterPro" id="IPR011701">
    <property type="entry name" value="MFS"/>
</dbReference>
<gene>
    <name evidence="9" type="ORF">HG933_10725</name>
</gene>
<feature type="transmembrane region" description="Helical" evidence="7">
    <location>
        <begin position="363"/>
        <end position="387"/>
    </location>
</feature>
<dbReference type="PROSITE" id="PS50850">
    <property type="entry name" value="MFS"/>
    <property type="match status" value="1"/>
</dbReference>
<keyword evidence="6 7" id="KW-0472">Membrane</keyword>
<feature type="transmembrane region" description="Helical" evidence="7">
    <location>
        <begin position="78"/>
        <end position="97"/>
    </location>
</feature>
<evidence type="ECO:0000313" key="10">
    <source>
        <dbReference type="Proteomes" id="UP000536773"/>
    </source>
</evidence>
<feature type="transmembrane region" description="Helical" evidence="7">
    <location>
        <begin position="208"/>
        <end position="229"/>
    </location>
</feature>
<dbReference type="GO" id="GO:0005886">
    <property type="term" value="C:plasma membrane"/>
    <property type="evidence" value="ECO:0007669"/>
    <property type="project" value="UniProtKB-SubCell"/>
</dbReference>
<dbReference type="PANTHER" id="PTHR43124:SF4">
    <property type="entry name" value="SUGAR EFFLUX TRANSPORTER"/>
    <property type="match status" value="1"/>
</dbReference>
<comment type="caution">
    <text evidence="9">The sequence shown here is derived from an EMBL/GenBank/DDBJ whole genome shotgun (WGS) entry which is preliminary data.</text>
</comment>
<feature type="domain" description="Major facilitator superfamily (MFS) profile" evidence="8">
    <location>
        <begin position="12"/>
        <end position="394"/>
    </location>
</feature>
<feature type="transmembrane region" description="Helical" evidence="7">
    <location>
        <begin position="52"/>
        <end position="71"/>
    </location>
</feature>
<feature type="transmembrane region" description="Helical" evidence="7">
    <location>
        <begin position="329"/>
        <end position="351"/>
    </location>
</feature>
<feature type="transmembrane region" description="Helical" evidence="7">
    <location>
        <begin position="135"/>
        <end position="154"/>
    </location>
</feature>
<comment type="subcellular location">
    <subcellularLocation>
        <location evidence="1">Cell membrane</location>
        <topology evidence="1">Multi-pass membrane protein</topology>
    </subcellularLocation>
</comment>
<dbReference type="EMBL" id="JABBJH010000021">
    <property type="protein sequence ID" value="NMK39830.1"/>
    <property type="molecule type" value="Genomic_DNA"/>
</dbReference>
<feature type="transmembrane region" description="Helical" evidence="7">
    <location>
        <begin position="103"/>
        <end position="123"/>
    </location>
</feature>
<evidence type="ECO:0000313" key="9">
    <source>
        <dbReference type="EMBL" id="NMK39830.1"/>
    </source>
</evidence>
<keyword evidence="2" id="KW-0813">Transport</keyword>
<protein>
    <submittedName>
        <fullName evidence="9">MFS transporter</fullName>
    </submittedName>
</protein>
<evidence type="ECO:0000256" key="5">
    <source>
        <dbReference type="ARBA" id="ARBA00022989"/>
    </source>
</evidence>
<feature type="transmembrane region" description="Helical" evidence="7">
    <location>
        <begin position="274"/>
        <end position="292"/>
    </location>
</feature>
<evidence type="ECO:0000256" key="6">
    <source>
        <dbReference type="ARBA" id="ARBA00023136"/>
    </source>
</evidence>
<evidence type="ECO:0000259" key="8">
    <source>
        <dbReference type="PROSITE" id="PS50850"/>
    </source>
</evidence>
<dbReference type="SUPFAM" id="SSF103473">
    <property type="entry name" value="MFS general substrate transporter"/>
    <property type="match status" value="1"/>
</dbReference>
<feature type="transmembrane region" description="Helical" evidence="7">
    <location>
        <begin position="166"/>
        <end position="187"/>
    </location>
</feature>